<dbReference type="Pfam" id="PF00512">
    <property type="entry name" value="HisKA"/>
    <property type="match status" value="1"/>
</dbReference>
<protein>
    <recommendedName>
        <fullName evidence="2">histidine kinase</fullName>
        <ecNumber evidence="2">2.7.13.3</ecNumber>
    </recommendedName>
</protein>
<sequence length="1001" mass="113021">MYATLDNPRAVQGRLDLTDWNMTNRSVTLNGEWEFYPNTFLRGDASTSKFEDTTKEFITVPGNWYSEGSPYQHLTYGSYRLRIAVQPNSIPIWGIRLSSIPVSSDLYIDGHLLAQSGQPAKSKEQYTARIIPYSAIFSSQSHELELVIQVANYDSLRKGGITSSIQFGSADAVGENVRFSTTMQLILITVLLIHALYSGILYVMGNRQKLLLYFSLLMVSALVMVLLDDDKLMLSWVPMSYEWNVKLIELSYIGISIFLIQTLKFMLLEYKDYKIFRWFTRCCVMAALFTVFTPIQYTQSASFLYITIILFSFFATSVLCLRAVIQGGEDTLFLLLSAIAITTNIVWGIIKNMGSYEFNFYPVDFILTVIIFACYCFRRYFRVVSETEMLAEKLQLANKRKDDFLANTSHELRNPLHGMLNIAQTVLESDRQSLSKKDTNHMQLLVSLGRRMSFMLNDLLDLSILKEKGIAIELTYVRVQAIAAGVLDMLRFMIEDKPVRFIMYIPDSFPPVLADEKRLVQVLFNLLHNAVKFTSEGSITIEAENKDGKAHIRITDTGIGMDEEVQKRIFQPYEQADSGMTGVGGGIGLGLSICRELVELHKGTLSVQSTPGQGSVFILTLDMGDEYIEEPELQPIWIDTVKEEAHSISIAYDLSGPAGGLSNMLDVTRILLVDDDTVNLNILKEILHAEAYSVVTATSGKEALSLLDLIDWDLIITDVMMPEMSGYELSRMIRDRFSISELPILFLTARGRTEDIEAGFLAGANDYVMKPVDAMELKARVRALTLLKKSIRERLSMEAACLQAQIQPHFLFNTLNSIASLSEFDTTRMRALLEVFGNYLHASFDFQNINRLVPLAHELSLVQSYLFIEKERFEERLQVIWEVDDSLPLFLPPLSIQPLVENAVKHGLLARVEGGVLHIRLSDHEDYAEISIMDNGVGMDEVVHNRMIEHGVEVDAGIGLRNTHRRLKQIYGKGLRIESKPGMGTTVSFEIAKKVSARMKS</sequence>
<dbReference type="InterPro" id="IPR010559">
    <property type="entry name" value="Sig_transdc_His_kin_internal"/>
</dbReference>
<accession>A0ABY1K463</accession>
<dbReference type="InterPro" id="IPR001789">
    <property type="entry name" value="Sig_transdc_resp-reg_receiver"/>
</dbReference>
<dbReference type="EC" id="2.7.13.3" evidence="2"/>
<comment type="caution">
    <text evidence="13">The sequence shown here is derived from an EMBL/GenBank/DDBJ whole genome shotgun (WGS) entry which is preliminary data.</text>
</comment>
<evidence type="ECO:0000256" key="7">
    <source>
        <dbReference type="ARBA" id="ARBA00022840"/>
    </source>
</evidence>
<evidence type="ECO:0000256" key="4">
    <source>
        <dbReference type="ARBA" id="ARBA00022679"/>
    </source>
</evidence>
<feature type="transmembrane region" description="Helical" evidence="10">
    <location>
        <begin position="247"/>
        <end position="266"/>
    </location>
</feature>
<keyword evidence="5" id="KW-0547">Nucleotide-binding</keyword>
<dbReference type="Gene3D" id="3.30.565.10">
    <property type="entry name" value="Histidine kinase-like ATPase, C-terminal domain"/>
    <property type="match status" value="2"/>
</dbReference>
<dbReference type="SUPFAM" id="SSF55874">
    <property type="entry name" value="ATPase domain of HSP90 chaperone/DNA topoisomerase II/histidine kinase"/>
    <property type="match status" value="2"/>
</dbReference>
<dbReference type="Gene3D" id="1.10.287.130">
    <property type="match status" value="1"/>
</dbReference>
<dbReference type="SMART" id="SM00448">
    <property type="entry name" value="REC"/>
    <property type="match status" value="1"/>
</dbReference>
<dbReference type="InterPro" id="IPR011623">
    <property type="entry name" value="7TMR_DISM_rcpt_extracell_dom1"/>
</dbReference>
<evidence type="ECO:0000256" key="10">
    <source>
        <dbReference type="SAM" id="Phobius"/>
    </source>
</evidence>
<evidence type="ECO:0000256" key="1">
    <source>
        <dbReference type="ARBA" id="ARBA00000085"/>
    </source>
</evidence>
<dbReference type="PANTHER" id="PTHR43547">
    <property type="entry name" value="TWO-COMPONENT HISTIDINE KINASE"/>
    <property type="match status" value="1"/>
</dbReference>
<dbReference type="SMART" id="SM00387">
    <property type="entry name" value="HATPase_c"/>
    <property type="match status" value="2"/>
</dbReference>
<evidence type="ECO:0000259" key="12">
    <source>
        <dbReference type="PROSITE" id="PS50110"/>
    </source>
</evidence>
<evidence type="ECO:0000256" key="5">
    <source>
        <dbReference type="ARBA" id="ARBA00022741"/>
    </source>
</evidence>
<proteinExistence type="predicted"/>
<dbReference type="SMART" id="SM00388">
    <property type="entry name" value="HisKA"/>
    <property type="match status" value="1"/>
</dbReference>
<keyword evidence="10" id="KW-0812">Transmembrane</keyword>
<feature type="modified residue" description="4-aspartylphosphate" evidence="9">
    <location>
        <position position="718"/>
    </location>
</feature>
<keyword evidence="14" id="KW-1185">Reference proteome</keyword>
<dbReference type="InterPro" id="IPR003661">
    <property type="entry name" value="HisK_dim/P_dom"/>
</dbReference>
<dbReference type="Gene3D" id="3.40.50.2300">
    <property type="match status" value="1"/>
</dbReference>
<dbReference type="Gene3D" id="2.60.120.260">
    <property type="entry name" value="Galactose-binding domain-like"/>
    <property type="match status" value="1"/>
</dbReference>
<name>A0ABY1K463_9BACL</name>
<dbReference type="Pfam" id="PF07695">
    <property type="entry name" value="7TMR-DISM_7TM"/>
    <property type="match status" value="1"/>
</dbReference>
<dbReference type="InterPro" id="IPR036890">
    <property type="entry name" value="HATPase_C_sf"/>
</dbReference>
<evidence type="ECO:0000256" key="9">
    <source>
        <dbReference type="PROSITE-ProRule" id="PRU00169"/>
    </source>
</evidence>
<dbReference type="EMBL" id="FTNK01000009">
    <property type="protein sequence ID" value="SIR23541.1"/>
    <property type="molecule type" value="Genomic_DNA"/>
</dbReference>
<feature type="transmembrane region" description="Helical" evidence="10">
    <location>
        <begin position="185"/>
        <end position="203"/>
    </location>
</feature>
<dbReference type="InterPro" id="IPR036097">
    <property type="entry name" value="HisK_dim/P_sf"/>
</dbReference>
<feature type="domain" description="Response regulatory" evidence="12">
    <location>
        <begin position="669"/>
        <end position="785"/>
    </location>
</feature>
<feature type="transmembrane region" description="Helical" evidence="10">
    <location>
        <begin position="278"/>
        <end position="297"/>
    </location>
</feature>
<keyword evidence="10" id="KW-1133">Transmembrane helix</keyword>
<dbReference type="CDD" id="cd00082">
    <property type="entry name" value="HisKA"/>
    <property type="match status" value="1"/>
</dbReference>
<dbReference type="SUPFAM" id="SSF52172">
    <property type="entry name" value="CheY-like"/>
    <property type="match status" value="1"/>
</dbReference>
<keyword evidence="4" id="KW-0808">Transferase</keyword>
<dbReference type="Pfam" id="PF06580">
    <property type="entry name" value="His_kinase"/>
    <property type="match status" value="1"/>
</dbReference>
<feature type="domain" description="Histidine kinase" evidence="11">
    <location>
        <begin position="896"/>
        <end position="995"/>
    </location>
</feature>
<evidence type="ECO:0000256" key="6">
    <source>
        <dbReference type="ARBA" id="ARBA00022777"/>
    </source>
</evidence>
<keyword evidence="6" id="KW-0418">Kinase</keyword>
<evidence type="ECO:0000313" key="13">
    <source>
        <dbReference type="EMBL" id="SIR23541.1"/>
    </source>
</evidence>
<dbReference type="InterPro" id="IPR004358">
    <property type="entry name" value="Sig_transdc_His_kin-like_C"/>
</dbReference>
<dbReference type="InterPro" id="IPR003594">
    <property type="entry name" value="HATPase_dom"/>
</dbReference>
<evidence type="ECO:0000256" key="2">
    <source>
        <dbReference type="ARBA" id="ARBA00012438"/>
    </source>
</evidence>
<comment type="catalytic activity">
    <reaction evidence="1">
        <text>ATP + protein L-histidine = ADP + protein N-phospho-L-histidine.</text>
        <dbReference type="EC" id="2.7.13.3"/>
    </reaction>
</comment>
<reference evidence="13 14" key="1">
    <citation type="submission" date="2017-01" db="EMBL/GenBank/DDBJ databases">
        <authorList>
            <person name="Varghese N."/>
            <person name="Submissions S."/>
        </authorList>
    </citation>
    <scope>NUCLEOTIDE SEQUENCE [LARGE SCALE GENOMIC DNA]</scope>
    <source>
        <strain evidence="13 14">ATCC 23464</strain>
    </source>
</reference>
<evidence type="ECO:0000259" key="11">
    <source>
        <dbReference type="PROSITE" id="PS50109"/>
    </source>
</evidence>
<dbReference type="Proteomes" id="UP000186666">
    <property type="component" value="Unassembled WGS sequence"/>
</dbReference>
<feature type="transmembrane region" description="Helical" evidence="10">
    <location>
        <begin position="332"/>
        <end position="350"/>
    </location>
</feature>
<keyword evidence="3 9" id="KW-0597">Phosphoprotein</keyword>
<feature type="domain" description="Histidine kinase" evidence="11">
    <location>
        <begin position="407"/>
        <end position="625"/>
    </location>
</feature>
<gene>
    <name evidence="13" type="ORF">SAMN05421578_10975</name>
</gene>
<organism evidence="13 14">
    <name type="scientific">Paenibacillus macquariensis</name>
    <dbReference type="NCBI Taxonomy" id="948756"/>
    <lineage>
        <taxon>Bacteria</taxon>
        <taxon>Bacillati</taxon>
        <taxon>Bacillota</taxon>
        <taxon>Bacilli</taxon>
        <taxon>Bacillales</taxon>
        <taxon>Paenibacillaceae</taxon>
        <taxon>Paenibacillus</taxon>
    </lineage>
</organism>
<keyword evidence="8" id="KW-0902">Two-component regulatory system</keyword>
<feature type="transmembrane region" description="Helical" evidence="10">
    <location>
        <begin position="303"/>
        <end position="325"/>
    </location>
</feature>
<dbReference type="CDD" id="cd17574">
    <property type="entry name" value="REC_OmpR"/>
    <property type="match status" value="1"/>
</dbReference>
<dbReference type="InterPro" id="IPR008979">
    <property type="entry name" value="Galactose-bd-like_sf"/>
</dbReference>
<keyword evidence="7" id="KW-0067">ATP-binding</keyword>
<dbReference type="PROSITE" id="PS50109">
    <property type="entry name" value="HIS_KIN"/>
    <property type="match status" value="2"/>
</dbReference>
<dbReference type="Pfam" id="PF02518">
    <property type="entry name" value="HATPase_c"/>
    <property type="match status" value="2"/>
</dbReference>
<evidence type="ECO:0000256" key="8">
    <source>
        <dbReference type="ARBA" id="ARBA00023012"/>
    </source>
</evidence>
<dbReference type="SUPFAM" id="SSF47384">
    <property type="entry name" value="Homodimeric domain of signal transducing histidine kinase"/>
    <property type="match status" value="1"/>
</dbReference>
<feature type="transmembrane region" description="Helical" evidence="10">
    <location>
        <begin position="210"/>
        <end position="227"/>
    </location>
</feature>
<dbReference type="Pfam" id="PF00072">
    <property type="entry name" value="Response_reg"/>
    <property type="match status" value="1"/>
</dbReference>
<dbReference type="PROSITE" id="PS50110">
    <property type="entry name" value="RESPONSE_REGULATORY"/>
    <property type="match status" value="1"/>
</dbReference>
<dbReference type="PRINTS" id="PR00344">
    <property type="entry name" value="BCTRLSENSOR"/>
</dbReference>
<keyword evidence="10" id="KW-0472">Membrane</keyword>
<feature type="transmembrane region" description="Helical" evidence="10">
    <location>
        <begin position="362"/>
        <end position="381"/>
    </location>
</feature>
<dbReference type="SUPFAM" id="SSF49785">
    <property type="entry name" value="Galactose-binding domain-like"/>
    <property type="match status" value="1"/>
</dbReference>
<dbReference type="InterPro" id="IPR005467">
    <property type="entry name" value="His_kinase_dom"/>
</dbReference>
<dbReference type="PANTHER" id="PTHR43547:SF2">
    <property type="entry name" value="HYBRID SIGNAL TRANSDUCTION HISTIDINE KINASE C"/>
    <property type="match status" value="1"/>
</dbReference>
<evidence type="ECO:0000256" key="3">
    <source>
        <dbReference type="ARBA" id="ARBA00022553"/>
    </source>
</evidence>
<dbReference type="InterPro" id="IPR011006">
    <property type="entry name" value="CheY-like_superfamily"/>
</dbReference>
<evidence type="ECO:0000313" key="14">
    <source>
        <dbReference type="Proteomes" id="UP000186666"/>
    </source>
</evidence>